<evidence type="ECO:0000259" key="9">
    <source>
        <dbReference type="Pfam" id="PF08743"/>
    </source>
</evidence>
<organism evidence="10 11">
    <name type="scientific">Pichia kluyveri</name>
    <name type="common">Yeast</name>
    <dbReference type="NCBI Taxonomy" id="36015"/>
    <lineage>
        <taxon>Eukaryota</taxon>
        <taxon>Fungi</taxon>
        <taxon>Dikarya</taxon>
        <taxon>Ascomycota</taxon>
        <taxon>Saccharomycotina</taxon>
        <taxon>Pichiomycetes</taxon>
        <taxon>Pichiales</taxon>
        <taxon>Pichiaceae</taxon>
        <taxon>Pichia</taxon>
    </lineage>
</organism>
<evidence type="ECO:0000256" key="6">
    <source>
        <dbReference type="ARBA" id="ARBA00023242"/>
    </source>
</evidence>
<evidence type="ECO:0000313" key="10">
    <source>
        <dbReference type="EMBL" id="GMM43669.1"/>
    </source>
</evidence>
<feature type="region of interest" description="Disordered" evidence="8">
    <location>
        <begin position="1"/>
        <end position="70"/>
    </location>
</feature>
<dbReference type="InterPro" id="IPR027786">
    <property type="entry name" value="Nse4/EID"/>
</dbReference>
<comment type="function">
    <text evidence="7">Component of the SMC5-SMC6 complex, that promotes sister chromatid alignment after DNA damage and facilitates double-stranded DNA breaks (DSBs) repair via homologous recombination between sister chromatids.</text>
</comment>
<keyword evidence="3 7" id="KW-0227">DNA damage</keyword>
<evidence type="ECO:0000256" key="1">
    <source>
        <dbReference type="ARBA" id="ARBA00004123"/>
    </source>
</evidence>
<reference evidence="10 11" key="1">
    <citation type="journal article" date="2023" name="Elife">
        <title>Identification of key yeast species and microbe-microbe interactions impacting larval growth of Drosophila in the wild.</title>
        <authorList>
            <person name="Mure A."/>
            <person name="Sugiura Y."/>
            <person name="Maeda R."/>
            <person name="Honda K."/>
            <person name="Sakurai N."/>
            <person name="Takahashi Y."/>
            <person name="Watada M."/>
            <person name="Katoh T."/>
            <person name="Gotoh A."/>
            <person name="Gotoh Y."/>
            <person name="Taniguchi I."/>
            <person name="Nakamura K."/>
            <person name="Hayashi T."/>
            <person name="Katayama T."/>
            <person name="Uemura T."/>
            <person name="Hattori Y."/>
        </authorList>
    </citation>
    <scope>NUCLEOTIDE SEQUENCE [LARGE SCALE GENOMIC DNA]</scope>
    <source>
        <strain evidence="10 11">PK-24</strain>
    </source>
</reference>
<feature type="compositionally biased region" description="Acidic residues" evidence="8">
    <location>
        <begin position="24"/>
        <end position="63"/>
    </location>
</feature>
<name>A0AAV5QZ31_PICKL</name>
<feature type="domain" description="Non-structural maintenance of chromosome element 4 C-terminal" evidence="9">
    <location>
        <begin position="277"/>
        <end position="367"/>
    </location>
</feature>
<feature type="compositionally biased region" description="Basic and acidic residues" evidence="8">
    <location>
        <begin position="1"/>
        <end position="23"/>
    </location>
</feature>
<dbReference type="EMBL" id="BTGB01000001">
    <property type="protein sequence ID" value="GMM43669.1"/>
    <property type="molecule type" value="Genomic_DNA"/>
</dbReference>
<keyword evidence="6 7" id="KW-0539">Nucleus</keyword>
<evidence type="ECO:0000313" key="11">
    <source>
        <dbReference type="Proteomes" id="UP001378960"/>
    </source>
</evidence>
<dbReference type="GO" id="GO:0006281">
    <property type="term" value="P:DNA repair"/>
    <property type="evidence" value="ECO:0007669"/>
    <property type="project" value="UniProtKB-UniRule"/>
</dbReference>
<evidence type="ECO:0000256" key="4">
    <source>
        <dbReference type="ARBA" id="ARBA00023172"/>
    </source>
</evidence>
<comment type="subunit">
    <text evidence="7">Component of the SMC5-SMC6 complex.</text>
</comment>
<dbReference type="PANTHER" id="PTHR16140">
    <property type="entry name" value="NON-STRUCTURAL MAINTENANCE OF CHROMOSOMES ELEMENT 4"/>
    <property type="match status" value="1"/>
</dbReference>
<keyword evidence="4 7" id="KW-0233">DNA recombination</keyword>
<evidence type="ECO:0000256" key="5">
    <source>
        <dbReference type="ARBA" id="ARBA00023204"/>
    </source>
</evidence>
<comment type="subcellular location">
    <subcellularLocation>
        <location evidence="1 7">Nucleus</location>
    </subcellularLocation>
</comment>
<evidence type="ECO:0000256" key="7">
    <source>
        <dbReference type="RuleBase" id="RU365071"/>
    </source>
</evidence>
<evidence type="ECO:0000256" key="8">
    <source>
        <dbReference type="SAM" id="MobiDB-lite"/>
    </source>
</evidence>
<gene>
    <name evidence="10" type="ORF">DAPK24_002440</name>
</gene>
<dbReference type="AlphaFoldDB" id="A0AAV5QZ31"/>
<comment type="similarity">
    <text evidence="2 7">Belongs to the NSE4 family.</text>
</comment>
<keyword evidence="11" id="KW-1185">Reference proteome</keyword>
<keyword evidence="5 7" id="KW-0234">DNA repair</keyword>
<dbReference type="GO" id="GO:0030915">
    <property type="term" value="C:Smc5-Smc6 complex"/>
    <property type="evidence" value="ECO:0007669"/>
    <property type="project" value="UniProtKB-UniRule"/>
</dbReference>
<accession>A0AAV5QZ31</accession>
<dbReference type="Proteomes" id="UP001378960">
    <property type="component" value="Unassembled WGS sequence"/>
</dbReference>
<protein>
    <recommendedName>
        <fullName evidence="7">Non-structural maintenance of chromosomes element 4</fullName>
    </recommendedName>
</protein>
<sequence length="370" mass="42814">MVKAEKRTLQEEDRVSKRRHLEEEDKEVSEEISEEGEKEEEGSEEEEEEEGSEEDEDEDEEDDKFGKKQLNEDEQFKLSDKYRKLKDKLENQRSKLTTDEGIGIVTEQLTIAENLFKDTKTSSNTVIIATDSATLREIGEQAKIATKNVKFGKSDKTINFQLFTNSFLKCFTNITNDEEKIFNEFDKIPEYNWSNAGLLFNSISKNVQGSDFLLGPLVITKKKKIIRQRLVDDSKKNNVIKTADLKSANEVINKDVKDDTSKSAEKLFKRLKEYGKPISIFEVILNPISFGKSIETLFITSFLINNGMLVLDKFENNIPFLQLANNESIKNHLRFQNNDDSKSHIVFNLDQETWSKLIKEYKIEQPFFTI</sequence>
<dbReference type="Pfam" id="PF08743">
    <property type="entry name" value="Nse4_C"/>
    <property type="match status" value="1"/>
</dbReference>
<comment type="caution">
    <text evidence="10">The sequence shown here is derived from an EMBL/GenBank/DDBJ whole genome shotgun (WGS) entry which is preliminary data.</text>
</comment>
<proteinExistence type="inferred from homology"/>
<evidence type="ECO:0000256" key="3">
    <source>
        <dbReference type="ARBA" id="ARBA00022763"/>
    </source>
</evidence>
<dbReference type="GO" id="GO:0006310">
    <property type="term" value="P:DNA recombination"/>
    <property type="evidence" value="ECO:0007669"/>
    <property type="project" value="UniProtKB-UniRule"/>
</dbReference>
<dbReference type="PANTHER" id="PTHR16140:SF0">
    <property type="entry name" value="NON-STRUCTURAL MAINTENANCE OF CHROMOSOMES ELEMENT 4"/>
    <property type="match status" value="1"/>
</dbReference>
<dbReference type="InterPro" id="IPR014854">
    <property type="entry name" value="Nse4_C"/>
</dbReference>
<dbReference type="GO" id="GO:0005634">
    <property type="term" value="C:nucleus"/>
    <property type="evidence" value="ECO:0007669"/>
    <property type="project" value="UniProtKB-SubCell"/>
</dbReference>
<evidence type="ECO:0000256" key="2">
    <source>
        <dbReference type="ARBA" id="ARBA00008997"/>
    </source>
</evidence>